<proteinExistence type="predicted"/>
<name>A0ACB1MJB9_RANTA</name>
<sequence>MVLLIHTRYPSSGDLSPVDPFMQEIPRRPRPPAVKSSLYPAAASKVKFREAALWDRSKTSCAPGVMLKATSGPQQPLAGGQHLCHAYELGRAVLKVGDPSPRVGRARSRRAALARVRRPPRSSGRGRLPGARQALASRRDMRCAASNRGLCSSSRWPAGC</sequence>
<organism evidence="1 2">
    <name type="scientific">Rangifer tarandus platyrhynchus</name>
    <name type="common">Svalbard reindeer</name>
    <dbReference type="NCBI Taxonomy" id="3082113"/>
    <lineage>
        <taxon>Eukaryota</taxon>
        <taxon>Metazoa</taxon>
        <taxon>Chordata</taxon>
        <taxon>Craniata</taxon>
        <taxon>Vertebrata</taxon>
        <taxon>Euteleostomi</taxon>
        <taxon>Mammalia</taxon>
        <taxon>Eutheria</taxon>
        <taxon>Laurasiatheria</taxon>
        <taxon>Artiodactyla</taxon>
        <taxon>Ruminantia</taxon>
        <taxon>Pecora</taxon>
        <taxon>Cervidae</taxon>
        <taxon>Odocoileinae</taxon>
        <taxon>Rangifer</taxon>
    </lineage>
</organism>
<dbReference type="Proteomes" id="UP001162501">
    <property type="component" value="Chromosome 34"/>
</dbReference>
<dbReference type="EMBL" id="OZ243562">
    <property type="protein sequence ID" value="CAN0499590.1"/>
    <property type="molecule type" value="Genomic_DNA"/>
</dbReference>
<gene>
    <name evidence="1" type="ORF">MRATA1EN22A_LOCUS22180</name>
</gene>
<evidence type="ECO:0000313" key="1">
    <source>
        <dbReference type="EMBL" id="CAN0499590.1"/>
    </source>
</evidence>
<accession>A0ACB1MJB9</accession>
<protein>
    <submittedName>
        <fullName evidence="1">Uncharacterized protein</fullName>
    </submittedName>
</protein>
<evidence type="ECO:0000313" key="2">
    <source>
        <dbReference type="Proteomes" id="UP001162501"/>
    </source>
</evidence>
<reference evidence="1" key="1">
    <citation type="submission" date="2025-03" db="EMBL/GenBank/DDBJ databases">
        <authorList>
            <consortium name="ELIXIR-Norway"/>
            <consortium name="Elixir Norway"/>
        </authorList>
    </citation>
    <scope>NUCLEOTIDE SEQUENCE</scope>
</reference>